<dbReference type="Pfam" id="PF01225">
    <property type="entry name" value="Mur_ligase"/>
    <property type="match status" value="1"/>
</dbReference>
<dbReference type="InterPro" id="IPR051046">
    <property type="entry name" value="MurCDEF_CellWall_CoF430Synth"/>
</dbReference>
<name>A0A174B1Z5_9ACTN</name>
<dbReference type="GO" id="GO:0051301">
    <property type="term" value="P:cell division"/>
    <property type="evidence" value="ECO:0007669"/>
    <property type="project" value="UniProtKB-KW"/>
</dbReference>
<feature type="domain" description="Mur ligase C-terminal" evidence="13">
    <location>
        <begin position="334"/>
        <end position="462"/>
    </location>
</feature>
<evidence type="ECO:0000256" key="8">
    <source>
        <dbReference type="ARBA" id="ARBA00023306"/>
    </source>
</evidence>
<evidence type="ECO:0000259" key="14">
    <source>
        <dbReference type="Pfam" id="PF08245"/>
    </source>
</evidence>
<keyword evidence="5 10" id="KW-0067">ATP-binding</keyword>
<dbReference type="NCBIfam" id="TIGR01143">
    <property type="entry name" value="murF"/>
    <property type="match status" value="1"/>
</dbReference>
<dbReference type="PANTHER" id="PTHR43024:SF1">
    <property type="entry name" value="UDP-N-ACETYLMURAMOYL-TRIPEPTIDE--D-ALANYL-D-ALANINE LIGASE"/>
    <property type="match status" value="1"/>
</dbReference>
<keyword evidence="1 10" id="KW-0963">Cytoplasm</keyword>
<dbReference type="EMBL" id="WWSR01000002">
    <property type="protein sequence ID" value="MZJ38679.1"/>
    <property type="molecule type" value="Genomic_DNA"/>
</dbReference>
<comment type="function">
    <text evidence="10 11">Involved in cell wall formation. Catalyzes the final step in the synthesis of UDP-N-acetylmuramoyl-pentapeptide, the precursor of murein.</text>
</comment>
<dbReference type="InterPro" id="IPR036615">
    <property type="entry name" value="Mur_ligase_C_dom_sf"/>
</dbReference>
<sequence>MIEIAVNNLAAATGARTVTGEADRVCRGCVIDSRQVEEGTIFVAFPGENVDGNDFASRAVQSGAGAVVMTREPEAELVSLAQDKGCAILLTDDPEEFLLRLAHTYRLELGCLVVGITGSIGKTTTKDVLAAVLAKRYRVWATKGNFNNLIGMPLTVLSAPADTEVLVLEMGMNHFHEIERLSKSANPNLAIVSKIGTSHIGILGSRENIARAKAEIVQGMCAAGDFLPLLVLGGEDDFTPFIRDTFAQPAGIDVMLAGVSDDDEVRARDIRVDDEGRPVFTLDFGQGETIDTMLAIPGVQSVPNAVKAAAVSYRLGVTPEQIDAAFRGLTITGHRQEIKRAKSGARVIDDSYNASAESMAAGLDLLCSLSCTGSRMAILGEMGEMGDEAPRMHELVGAYAAAKKLDMLACVGGELAQLMADAARMMGMDEDRIQVFSDYQQVLDRMGGALEKHDVVLVKGSRFVELDRFVEGVC</sequence>
<dbReference type="GO" id="GO:0071555">
    <property type="term" value="P:cell wall organization"/>
    <property type="evidence" value="ECO:0007669"/>
    <property type="project" value="UniProtKB-KW"/>
</dbReference>
<evidence type="ECO:0000313" key="16">
    <source>
        <dbReference type="EMBL" id="MZJ38679.1"/>
    </source>
</evidence>
<proteinExistence type="inferred from homology"/>
<dbReference type="SUPFAM" id="SSF53244">
    <property type="entry name" value="MurD-like peptide ligases, peptide-binding domain"/>
    <property type="match status" value="1"/>
</dbReference>
<dbReference type="AlphaFoldDB" id="A0A174B1Z5"/>
<dbReference type="GO" id="GO:0005524">
    <property type="term" value="F:ATP binding"/>
    <property type="evidence" value="ECO:0007669"/>
    <property type="project" value="UniProtKB-UniRule"/>
</dbReference>
<dbReference type="Pfam" id="PF02875">
    <property type="entry name" value="Mur_ligase_C"/>
    <property type="match status" value="1"/>
</dbReference>
<dbReference type="RefSeq" id="WP_055286068.1">
    <property type="nucleotide sequence ID" value="NZ_CP084004.1"/>
</dbReference>
<dbReference type="HAMAP" id="MF_02019">
    <property type="entry name" value="MurF"/>
    <property type="match status" value="1"/>
</dbReference>
<keyword evidence="7 10" id="KW-0573">Peptidoglycan synthesis</keyword>
<dbReference type="UniPathway" id="UPA00219"/>
<comment type="subcellular location">
    <subcellularLocation>
        <location evidence="10 11">Cytoplasm</location>
    </subcellularLocation>
</comment>
<dbReference type="EMBL" id="CYYP01000006">
    <property type="protein sequence ID" value="CUN93648.1"/>
    <property type="molecule type" value="Genomic_DNA"/>
</dbReference>
<evidence type="ECO:0000256" key="9">
    <source>
        <dbReference type="ARBA" id="ARBA00023316"/>
    </source>
</evidence>
<dbReference type="GO" id="GO:0009252">
    <property type="term" value="P:peptidoglycan biosynthetic process"/>
    <property type="evidence" value="ECO:0007669"/>
    <property type="project" value="UniProtKB-UniRule"/>
</dbReference>
<evidence type="ECO:0000256" key="10">
    <source>
        <dbReference type="HAMAP-Rule" id="MF_02019"/>
    </source>
</evidence>
<keyword evidence="4 10" id="KW-0547">Nucleotide-binding</keyword>
<evidence type="ECO:0000256" key="11">
    <source>
        <dbReference type="RuleBase" id="RU004136"/>
    </source>
</evidence>
<keyword evidence="9 10" id="KW-0961">Cell wall biogenesis/degradation</keyword>
<dbReference type="SUPFAM" id="SSF53623">
    <property type="entry name" value="MurD-like peptide ligases, catalytic domain"/>
    <property type="match status" value="1"/>
</dbReference>
<comment type="catalytic activity">
    <reaction evidence="10 11">
        <text>D-alanyl-D-alanine + UDP-N-acetyl-alpha-D-muramoyl-L-alanyl-gamma-D-glutamyl-meso-2,6-diaminopimelate + ATP = UDP-N-acetyl-alpha-D-muramoyl-L-alanyl-gamma-D-glutamyl-meso-2,6-diaminopimeloyl-D-alanyl-D-alanine + ADP + phosphate + H(+)</text>
        <dbReference type="Rhea" id="RHEA:28374"/>
        <dbReference type="ChEBI" id="CHEBI:15378"/>
        <dbReference type="ChEBI" id="CHEBI:30616"/>
        <dbReference type="ChEBI" id="CHEBI:43474"/>
        <dbReference type="ChEBI" id="CHEBI:57822"/>
        <dbReference type="ChEBI" id="CHEBI:61386"/>
        <dbReference type="ChEBI" id="CHEBI:83905"/>
        <dbReference type="ChEBI" id="CHEBI:456216"/>
        <dbReference type="EC" id="6.3.2.10"/>
    </reaction>
</comment>
<evidence type="ECO:0000313" key="17">
    <source>
        <dbReference type="Proteomes" id="UP000095468"/>
    </source>
</evidence>
<feature type="binding site" evidence="10">
    <location>
        <begin position="118"/>
        <end position="124"/>
    </location>
    <ligand>
        <name>ATP</name>
        <dbReference type="ChEBI" id="CHEBI:30616"/>
    </ligand>
</feature>
<dbReference type="SUPFAM" id="SSF63418">
    <property type="entry name" value="MurE/MurF N-terminal domain"/>
    <property type="match status" value="1"/>
</dbReference>
<keyword evidence="2 10" id="KW-0436">Ligase</keyword>
<reference evidence="16 18" key="2">
    <citation type="journal article" date="2019" name="Nat. Med.">
        <title>A library of human gut bacterial isolates paired with longitudinal multiomics data enables mechanistic microbiome research.</title>
        <authorList>
            <person name="Poyet M."/>
            <person name="Groussin M."/>
            <person name="Gibbons S.M."/>
            <person name="Avila-Pacheco J."/>
            <person name="Jiang X."/>
            <person name="Kearney S.M."/>
            <person name="Perrotta A.R."/>
            <person name="Berdy B."/>
            <person name="Zhao S."/>
            <person name="Lieberman T.D."/>
            <person name="Swanson P.K."/>
            <person name="Smith M."/>
            <person name="Roesemann S."/>
            <person name="Alexander J.E."/>
            <person name="Rich S.A."/>
            <person name="Livny J."/>
            <person name="Vlamakis H."/>
            <person name="Clish C."/>
            <person name="Bullock K."/>
            <person name="Deik A."/>
            <person name="Scott J."/>
            <person name="Pierce K.A."/>
            <person name="Xavier R.J."/>
            <person name="Alm E.J."/>
        </authorList>
    </citation>
    <scope>NUCLEOTIDE SEQUENCE [LARGE SCALE GENOMIC DNA]</scope>
    <source>
        <strain evidence="16 18">BIOML-A20</strain>
    </source>
</reference>
<feature type="domain" description="Mur ligase N-terminal catalytic" evidence="12">
    <location>
        <begin position="28"/>
        <end position="78"/>
    </location>
</feature>
<dbReference type="GO" id="GO:0047480">
    <property type="term" value="F:UDP-N-acetylmuramoyl-tripeptide-D-alanyl-D-alanine ligase activity"/>
    <property type="evidence" value="ECO:0007669"/>
    <property type="project" value="UniProtKB-UniRule"/>
</dbReference>
<dbReference type="InterPro" id="IPR035911">
    <property type="entry name" value="MurE/MurF_N"/>
</dbReference>
<reference evidence="15 17" key="1">
    <citation type="submission" date="2015-09" db="EMBL/GenBank/DDBJ databases">
        <authorList>
            <consortium name="Pathogen Informatics"/>
        </authorList>
    </citation>
    <scope>NUCLEOTIDE SEQUENCE [LARGE SCALE GENOMIC DNA]</scope>
    <source>
        <strain evidence="15 17">2789STDY5608823</strain>
    </source>
</reference>
<evidence type="ECO:0000256" key="5">
    <source>
        <dbReference type="ARBA" id="ARBA00022840"/>
    </source>
</evidence>
<dbReference type="InterPro" id="IPR013221">
    <property type="entry name" value="Mur_ligase_cen"/>
</dbReference>
<dbReference type="InterPro" id="IPR000713">
    <property type="entry name" value="Mur_ligase_N"/>
</dbReference>
<organism evidence="15 17">
    <name type="scientific">Collinsella aerofaciens</name>
    <dbReference type="NCBI Taxonomy" id="74426"/>
    <lineage>
        <taxon>Bacteria</taxon>
        <taxon>Bacillati</taxon>
        <taxon>Actinomycetota</taxon>
        <taxon>Coriobacteriia</taxon>
        <taxon>Coriobacteriales</taxon>
        <taxon>Coriobacteriaceae</taxon>
        <taxon>Collinsella</taxon>
    </lineage>
</organism>
<accession>A0A174B1Z5</accession>
<dbReference type="PANTHER" id="PTHR43024">
    <property type="entry name" value="UDP-N-ACETYLMURAMOYL-TRIPEPTIDE--D-ALANYL-D-ALANINE LIGASE"/>
    <property type="match status" value="1"/>
</dbReference>
<dbReference type="Gene3D" id="3.40.1390.10">
    <property type="entry name" value="MurE/MurF, N-terminal domain"/>
    <property type="match status" value="1"/>
</dbReference>
<evidence type="ECO:0000256" key="2">
    <source>
        <dbReference type="ARBA" id="ARBA00022598"/>
    </source>
</evidence>
<dbReference type="InterPro" id="IPR004101">
    <property type="entry name" value="Mur_ligase_C"/>
</dbReference>
<evidence type="ECO:0000256" key="1">
    <source>
        <dbReference type="ARBA" id="ARBA00022490"/>
    </source>
</evidence>
<dbReference type="EC" id="6.3.2.10" evidence="10 11"/>
<dbReference type="GO" id="GO:0008360">
    <property type="term" value="P:regulation of cell shape"/>
    <property type="evidence" value="ECO:0007669"/>
    <property type="project" value="UniProtKB-KW"/>
</dbReference>
<keyword evidence="8 10" id="KW-0131">Cell cycle</keyword>
<feature type="domain" description="Mur ligase central" evidence="14">
    <location>
        <begin position="116"/>
        <end position="311"/>
    </location>
</feature>
<dbReference type="GO" id="GO:0005737">
    <property type="term" value="C:cytoplasm"/>
    <property type="evidence" value="ECO:0007669"/>
    <property type="project" value="UniProtKB-SubCell"/>
</dbReference>
<dbReference type="Gene3D" id="3.40.1190.10">
    <property type="entry name" value="Mur-like, catalytic domain"/>
    <property type="match status" value="1"/>
</dbReference>
<evidence type="ECO:0000256" key="4">
    <source>
        <dbReference type="ARBA" id="ARBA00022741"/>
    </source>
</evidence>
<evidence type="ECO:0000313" key="18">
    <source>
        <dbReference type="Proteomes" id="UP000469380"/>
    </source>
</evidence>
<evidence type="ECO:0000259" key="12">
    <source>
        <dbReference type="Pfam" id="PF01225"/>
    </source>
</evidence>
<evidence type="ECO:0000256" key="6">
    <source>
        <dbReference type="ARBA" id="ARBA00022960"/>
    </source>
</evidence>
<keyword evidence="3 10" id="KW-0132">Cell division</keyword>
<evidence type="ECO:0000313" key="15">
    <source>
        <dbReference type="EMBL" id="CUN93648.1"/>
    </source>
</evidence>
<gene>
    <name evidence="10 15" type="primary">murF</name>
    <name evidence="15" type="ORF">ERS852381_00847</name>
    <name evidence="16" type="ORF">GT464_01715</name>
</gene>
<dbReference type="Gene3D" id="3.90.190.20">
    <property type="entry name" value="Mur ligase, C-terminal domain"/>
    <property type="match status" value="1"/>
</dbReference>
<dbReference type="InterPro" id="IPR005863">
    <property type="entry name" value="UDP-N-AcMur_synth"/>
</dbReference>
<dbReference type="Proteomes" id="UP000469380">
    <property type="component" value="Unassembled WGS sequence"/>
</dbReference>
<evidence type="ECO:0000256" key="7">
    <source>
        <dbReference type="ARBA" id="ARBA00022984"/>
    </source>
</evidence>
<dbReference type="InterPro" id="IPR036565">
    <property type="entry name" value="Mur-like_cat_sf"/>
</dbReference>
<comment type="pathway">
    <text evidence="10 11">Cell wall biogenesis; peptidoglycan biosynthesis.</text>
</comment>
<keyword evidence="6 10" id="KW-0133">Cell shape</keyword>
<evidence type="ECO:0000256" key="3">
    <source>
        <dbReference type="ARBA" id="ARBA00022618"/>
    </source>
</evidence>
<evidence type="ECO:0000259" key="13">
    <source>
        <dbReference type="Pfam" id="PF02875"/>
    </source>
</evidence>
<dbReference type="Proteomes" id="UP000095468">
    <property type="component" value="Unassembled WGS sequence"/>
</dbReference>
<dbReference type="Pfam" id="PF08245">
    <property type="entry name" value="Mur_ligase_M"/>
    <property type="match status" value="1"/>
</dbReference>
<comment type="similarity">
    <text evidence="10">Belongs to the MurCDEF family. MurF subfamily.</text>
</comment>
<protein>
    <recommendedName>
        <fullName evidence="10 11">UDP-N-acetylmuramoyl-tripeptide--D-alanyl-D-alanine ligase</fullName>
        <ecNumber evidence="10 11">6.3.2.10</ecNumber>
    </recommendedName>
    <alternativeName>
        <fullName evidence="10">D-alanyl-D-alanine-adding enzyme</fullName>
    </alternativeName>
</protein>